<evidence type="ECO:0000259" key="2">
    <source>
        <dbReference type="PROSITE" id="PS51465"/>
    </source>
</evidence>
<organism evidence="3">
    <name type="scientific">Hellea balneolensis</name>
    <dbReference type="NCBI Taxonomy" id="287478"/>
    <lineage>
        <taxon>Bacteria</taxon>
        <taxon>Pseudomonadati</taxon>
        <taxon>Pseudomonadota</taxon>
        <taxon>Alphaproteobacteria</taxon>
        <taxon>Maricaulales</taxon>
        <taxon>Robiginitomaculaceae</taxon>
        <taxon>Hellea</taxon>
    </lineage>
</organism>
<dbReference type="PROSITE" id="PS51465">
    <property type="entry name" value="KAZAL_2"/>
    <property type="match status" value="1"/>
</dbReference>
<proteinExistence type="predicted"/>
<dbReference type="GO" id="GO:0008233">
    <property type="term" value="F:peptidase activity"/>
    <property type="evidence" value="ECO:0007669"/>
    <property type="project" value="UniProtKB-KW"/>
</dbReference>
<gene>
    <name evidence="3" type="ORF">ENJ42_07155</name>
</gene>
<dbReference type="SUPFAM" id="SSF100895">
    <property type="entry name" value="Kazal-type serine protease inhibitors"/>
    <property type="match status" value="1"/>
</dbReference>
<dbReference type="Proteomes" id="UP000885830">
    <property type="component" value="Unassembled WGS sequence"/>
</dbReference>
<name>A0A7C5M3R0_9PROT</name>
<dbReference type="CDD" id="cd00104">
    <property type="entry name" value="KAZAL_FS"/>
    <property type="match status" value="1"/>
</dbReference>
<dbReference type="InterPro" id="IPR036058">
    <property type="entry name" value="Kazal_dom_sf"/>
</dbReference>
<feature type="signal peptide" evidence="1">
    <location>
        <begin position="1"/>
        <end position="20"/>
    </location>
</feature>
<sequence>MRILLTSLFLLVLSACYSTPNPPPPGYGPPPPQYTPAPGQQCGGMMGLVCGNGQYCQYAPQAQCGAADQTGVCRPRPQICTREYVPVCGCDGRTYGNACTAAGNGISVAYAGECRR</sequence>
<dbReference type="InterPro" id="IPR002350">
    <property type="entry name" value="Kazal_dom"/>
</dbReference>
<dbReference type="AlphaFoldDB" id="A0A7C5M3R0"/>
<keyword evidence="3" id="KW-0645">Protease</keyword>
<evidence type="ECO:0000313" key="3">
    <source>
        <dbReference type="EMBL" id="HHL43375.1"/>
    </source>
</evidence>
<dbReference type="SMART" id="SM00280">
    <property type="entry name" value="KAZAL"/>
    <property type="match status" value="1"/>
</dbReference>
<keyword evidence="1" id="KW-0732">Signal</keyword>
<dbReference type="GO" id="GO:0006508">
    <property type="term" value="P:proteolysis"/>
    <property type="evidence" value="ECO:0007669"/>
    <property type="project" value="UniProtKB-KW"/>
</dbReference>
<comment type="caution">
    <text evidence="3">The sequence shown here is derived from an EMBL/GenBank/DDBJ whole genome shotgun (WGS) entry which is preliminary data.</text>
</comment>
<dbReference type="Pfam" id="PF00050">
    <property type="entry name" value="Kazal_1"/>
    <property type="match status" value="1"/>
</dbReference>
<feature type="domain" description="Kazal-like" evidence="2">
    <location>
        <begin position="67"/>
        <end position="116"/>
    </location>
</feature>
<keyword evidence="3" id="KW-0378">Hydrolase</keyword>
<dbReference type="Gene3D" id="3.30.60.30">
    <property type="match status" value="1"/>
</dbReference>
<reference evidence="3" key="1">
    <citation type="journal article" date="2020" name="mSystems">
        <title>Genome- and Community-Level Interaction Insights into Carbon Utilization and Element Cycling Functions of Hydrothermarchaeota in Hydrothermal Sediment.</title>
        <authorList>
            <person name="Zhou Z."/>
            <person name="Liu Y."/>
            <person name="Xu W."/>
            <person name="Pan J."/>
            <person name="Luo Z.H."/>
            <person name="Li M."/>
        </authorList>
    </citation>
    <scope>NUCLEOTIDE SEQUENCE [LARGE SCALE GENOMIC DNA]</scope>
    <source>
        <strain evidence="3">HyVt-485</strain>
    </source>
</reference>
<protein>
    <submittedName>
        <fullName evidence="3">Serine protease</fullName>
    </submittedName>
</protein>
<dbReference type="PROSITE" id="PS51257">
    <property type="entry name" value="PROKAR_LIPOPROTEIN"/>
    <property type="match status" value="1"/>
</dbReference>
<accession>A0A7C5M3R0</accession>
<dbReference type="EMBL" id="DRMJ01000370">
    <property type="protein sequence ID" value="HHL43375.1"/>
    <property type="molecule type" value="Genomic_DNA"/>
</dbReference>
<feature type="chain" id="PRO_5028035417" evidence="1">
    <location>
        <begin position="21"/>
        <end position="116"/>
    </location>
</feature>
<evidence type="ECO:0000256" key="1">
    <source>
        <dbReference type="SAM" id="SignalP"/>
    </source>
</evidence>